<evidence type="ECO:0000256" key="3">
    <source>
        <dbReference type="ARBA" id="ARBA00022821"/>
    </source>
</evidence>
<reference evidence="8 9" key="1">
    <citation type="journal article" date="2014" name="Am. J. Bot.">
        <title>Genome assembly and annotation for red clover (Trifolium pratense; Fabaceae).</title>
        <authorList>
            <person name="Istvanek J."/>
            <person name="Jaros M."/>
            <person name="Krenek A."/>
            <person name="Repkova J."/>
        </authorList>
    </citation>
    <scope>NUCLEOTIDE SEQUENCE [LARGE SCALE GENOMIC DNA]</scope>
    <source>
        <strain evidence="9">cv. Tatra</strain>
        <tissue evidence="8">Young leaves</tissue>
    </source>
</reference>
<evidence type="ECO:0000256" key="5">
    <source>
        <dbReference type="SAM" id="SignalP"/>
    </source>
</evidence>
<keyword evidence="1" id="KW-0677">Repeat</keyword>
<evidence type="ECO:0000313" key="9">
    <source>
        <dbReference type="Proteomes" id="UP000236291"/>
    </source>
</evidence>
<evidence type="ECO:0000313" key="8">
    <source>
        <dbReference type="EMBL" id="PNX58904.1"/>
    </source>
</evidence>
<dbReference type="AlphaFoldDB" id="A0A2K3JXZ5"/>
<dbReference type="InterPro" id="IPR002182">
    <property type="entry name" value="NB-ARC"/>
</dbReference>
<comment type="caution">
    <text evidence="8">The sequence shown here is derived from an EMBL/GenBank/DDBJ whole genome shotgun (WGS) entry which is preliminary data.</text>
</comment>
<feature type="chain" id="PRO_5014350604" evidence="5">
    <location>
        <begin position="20"/>
        <end position="243"/>
    </location>
</feature>
<dbReference type="Pfam" id="PF00931">
    <property type="entry name" value="NB-ARC"/>
    <property type="match status" value="1"/>
</dbReference>
<dbReference type="GO" id="GO:0006952">
    <property type="term" value="P:defense response"/>
    <property type="evidence" value="ECO:0007669"/>
    <property type="project" value="UniProtKB-KW"/>
</dbReference>
<dbReference type="PANTHER" id="PTHR36766">
    <property type="entry name" value="PLANT BROAD-SPECTRUM MILDEW RESISTANCE PROTEIN RPW8"/>
    <property type="match status" value="1"/>
</dbReference>
<evidence type="ECO:0000256" key="2">
    <source>
        <dbReference type="ARBA" id="ARBA00022741"/>
    </source>
</evidence>
<keyword evidence="4" id="KW-0067">ATP-binding</keyword>
<dbReference type="Pfam" id="PF18052">
    <property type="entry name" value="Rx_N"/>
    <property type="match status" value="1"/>
</dbReference>
<evidence type="ECO:0000259" key="7">
    <source>
        <dbReference type="Pfam" id="PF18052"/>
    </source>
</evidence>
<organism evidence="8 9">
    <name type="scientific">Trifolium pratense</name>
    <name type="common">Red clover</name>
    <dbReference type="NCBI Taxonomy" id="57577"/>
    <lineage>
        <taxon>Eukaryota</taxon>
        <taxon>Viridiplantae</taxon>
        <taxon>Streptophyta</taxon>
        <taxon>Embryophyta</taxon>
        <taxon>Tracheophyta</taxon>
        <taxon>Spermatophyta</taxon>
        <taxon>Magnoliopsida</taxon>
        <taxon>eudicotyledons</taxon>
        <taxon>Gunneridae</taxon>
        <taxon>Pentapetalae</taxon>
        <taxon>rosids</taxon>
        <taxon>fabids</taxon>
        <taxon>Fabales</taxon>
        <taxon>Fabaceae</taxon>
        <taxon>Papilionoideae</taxon>
        <taxon>50 kb inversion clade</taxon>
        <taxon>NPAAA clade</taxon>
        <taxon>Hologalegina</taxon>
        <taxon>IRL clade</taxon>
        <taxon>Trifolieae</taxon>
        <taxon>Trifolium</taxon>
    </lineage>
</organism>
<proteinExistence type="predicted"/>
<protein>
    <submittedName>
        <fullName evidence="8">CC-NBS-LRR resistance protein</fullName>
    </submittedName>
</protein>
<dbReference type="InterPro" id="IPR027417">
    <property type="entry name" value="P-loop_NTPase"/>
</dbReference>
<dbReference type="EMBL" id="ASHM01079563">
    <property type="protein sequence ID" value="PNX58904.1"/>
    <property type="molecule type" value="Genomic_DNA"/>
</dbReference>
<feature type="domain" description="NB-ARC" evidence="6">
    <location>
        <begin position="170"/>
        <end position="242"/>
    </location>
</feature>
<feature type="non-terminal residue" evidence="8">
    <location>
        <position position="243"/>
    </location>
</feature>
<name>A0A2K3JXZ5_TRIPR</name>
<evidence type="ECO:0000256" key="4">
    <source>
        <dbReference type="ARBA" id="ARBA00022840"/>
    </source>
</evidence>
<dbReference type="PANTHER" id="PTHR36766:SF40">
    <property type="entry name" value="DISEASE RESISTANCE PROTEIN RGA3"/>
    <property type="match status" value="1"/>
</dbReference>
<dbReference type="SUPFAM" id="SSF52540">
    <property type="entry name" value="P-loop containing nucleoside triphosphate hydrolases"/>
    <property type="match status" value="1"/>
</dbReference>
<evidence type="ECO:0000256" key="1">
    <source>
        <dbReference type="ARBA" id="ARBA00022737"/>
    </source>
</evidence>
<evidence type="ECO:0000259" key="6">
    <source>
        <dbReference type="Pfam" id="PF00931"/>
    </source>
</evidence>
<feature type="domain" description="Disease resistance N-terminal" evidence="7">
    <location>
        <begin position="21"/>
        <end position="102"/>
    </location>
</feature>
<dbReference type="Gene3D" id="1.20.5.4130">
    <property type="match status" value="1"/>
</dbReference>
<dbReference type="Proteomes" id="UP000236291">
    <property type="component" value="Unassembled WGS sequence"/>
</dbReference>
<dbReference type="GO" id="GO:0005524">
    <property type="term" value="F:ATP binding"/>
    <property type="evidence" value="ECO:0007669"/>
    <property type="project" value="UniProtKB-KW"/>
</dbReference>
<dbReference type="Gene3D" id="3.40.50.300">
    <property type="entry name" value="P-loop containing nucleotide triphosphate hydrolases"/>
    <property type="match status" value="1"/>
</dbReference>
<accession>A0A2K3JXZ5</accession>
<dbReference type="GO" id="GO:0043531">
    <property type="term" value="F:ADP binding"/>
    <property type="evidence" value="ECO:0007669"/>
    <property type="project" value="InterPro"/>
</dbReference>
<dbReference type="STRING" id="57577.A0A2K3JXZ5"/>
<keyword evidence="2" id="KW-0547">Nucleotide-binding</keyword>
<dbReference type="InterPro" id="IPR041118">
    <property type="entry name" value="Rx_N"/>
</dbReference>
<keyword evidence="5" id="KW-0732">Signal</keyword>
<gene>
    <name evidence="8" type="ORF">L195_g051149</name>
</gene>
<feature type="signal peptide" evidence="5">
    <location>
        <begin position="1"/>
        <end position="19"/>
    </location>
</feature>
<sequence>MASIVVGALLSASVKLVLQNIVSSDFVNFSRRTKLDVSLLENLKITLLSLQAVLNDAEEKQITNPAVKEWLVMLQDAVFEVDNLFDEINTEALRRKVEAKHEGQTLSGKVHNIFSSHVKLFKRNINSKMHKLFERLEYLRQQNLGLKESVDVYTPTYSFLGEKSSICGRDDDIKKLKDLLFSEGTSDIRSKVGVISIVGMGGLGKTTLAKLLYSDPEVKEKFELRGWAYISKDFDVFKITKTL</sequence>
<dbReference type="ExpressionAtlas" id="A0A2K3JXZ5">
    <property type="expression patterns" value="baseline"/>
</dbReference>
<keyword evidence="3" id="KW-0611">Plant defense</keyword>
<reference evidence="8 9" key="2">
    <citation type="journal article" date="2017" name="Front. Plant Sci.">
        <title>Gene Classification and Mining of Molecular Markers Useful in Red Clover (Trifolium pratense) Breeding.</title>
        <authorList>
            <person name="Istvanek J."/>
            <person name="Dluhosova J."/>
            <person name="Dluhos P."/>
            <person name="Patkova L."/>
            <person name="Nedelnik J."/>
            <person name="Repkova J."/>
        </authorList>
    </citation>
    <scope>NUCLEOTIDE SEQUENCE [LARGE SCALE GENOMIC DNA]</scope>
    <source>
        <strain evidence="9">cv. Tatra</strain>
        <tissue evidence="8">Young leaves</tissue>
    </source>
</reference>